<organism evidence="2">
    <name type="scientific">[Ruminococcus] torques</name>
    <dbReference type="NCBI Taxonomy" id="33039"/>
    <lineage>
        <taxon>Bacteria</taxon>
        <taxon>Bacillati</taxon>
        <taxon>Bacillota</taxon>
        <taxon>Clostridia</taxon>
        <taxon>Lachnospirales</taxon>
        <taxon>Lachnospiraceae</taxon>
        <taxon>Mediterraneibacter</taxon>
    </lineage>
</organism>
<keyword evidence="1" id="KW-1133">Transmembrane helix</keyword>
<dbReference type="AlphaFoldDB" id="A0A6N2YDD6"/>
<feature type="transmembrane region" description="Helical" evidence="1">
    <location>
        <begin position="28"/>
        <end position="49"/>
    </location>
</feature>
<proteinExistence type="predicted"/>
<name>A0A6N2YDD6_9FIRM</name>
<evidence type="ECO:0000313" key="2">
    <source>
        <dbReference type="EMBL" id="VYT63582.1"/>
    </source>
</evidence>
<sequence>MYDFDFLDFLAVKLVIFSKSSAMRLYCYVSYSGMIWKMIPITIMITLIAQYHGMLNFM</sequence>
<keyword evidence="1" id="KW-0472">Membrane</keyword>
<gene>
    <name evidence="2" type="ORF">RTLFYP15_00327</name>
</gene>
<reference evidence="2" key="1">
    <citation type="submission" date="2019-11" db="EMBL/GenBank/DDBJ databases">
        <authorList>
            <person name="Feng L."/>
        </authorList>
    </citation>
    <scope>NUCLEOTIDE SEQUENCE</scope>
    <source>
        <strain evidence="2">RtorquesLFYP15</strain>
    </source>
</reference>
<accession>A0A6N2YDD6</accession>
<protein>
    <submittedName>
        <fullName evidence="2">Uncharacterized protein</fullName>
    </submittedName>
</protein>
<dbReference type="EMBL" id="CACRUQ010000002">
    <property type="protein sequence ID" value="VYT63582.1"/>
    <property type="molecule type" value="Genomic_DNA"/>
</dbReference>
<evidence type="ECO:0000256" key="1">
    <source>
        <dbReference type="SAM" id="Phobius"/>
    </source>
</evidence>
<keyword evidence="1" id="KW-0812">Transmembrane</keyword>